<dbReference type="AlphaFoldDB" id="A0A6G5A0C7"/>
<keyword evidence="1" id="KW-0732">Signal</keyword>
<accession>A0A6G5A0C7</accession>
<evidence type="ECO:0000256" key="1">
    <source>
        <dbReference type="SAM" id="SignalP"/>
    </source>
</evidence>
<dbReference type="VEuPathDB" id="VectorBase:LOC119167966"/>
<dbReference type="OrthoDB" id="10335485at2759"/>
<evidence type="ECO:0000313" key="2">
    <source>
        <dbReference type="EMBL" id="NIE44475.1"/>
    </source>
</evidence>
<proteinExistence type="predicted"/>
<dbReference type="EMBL" id="GIKN01002202">
    <property type="protein sequence ID" value="NIE44475.1"/>
    <property type="molecule type" value="Transcribed_RNA"/>
</dbReference>
<organism evidence="2">
    <name type="scientific">Rhipicephalus microplus</name>
    <name type="common">Cattle tick</name>
    <name type="synonym">Boophilus microplus</name>
    <dbReference type="NCBI Taxonomy" id="6941"/>
    <lineage>
        <taxon>Eukaryota</taxon>
        <taxon>Metazoa</taxon>
        <taxon>Ecdysozoa</taxon>
        <taxon>Arthropoda</taxon>
        <taxon>Chelicerata</taxon>
        <taxon>Arachnida</taxon>
        <taxon>Acari</taxon>
        <taxon>Parasitiformes</taxon>
        <taxon>Ixodida</taxon>
        <taxon>Ixodoidea</taxon>
        <taxon>Ixodidae</taxon>
        <taxon>Rhipicephalinae</taxon>
        <taxon>Rhipicephalus</taxon>
        <taxon>Boophilus</taxon>
    </lineage>
</organism>
<feature type="signal peptide" evidence="1">
    <location>
        <begin position="1"/>
        <end position="20"/>
    </location>
</feature>
<protein>
    <submittedName>
        <fullName evidence="2">Putative lipocalin</fullName>
    </submittedName>
</protein>
<reference evidence="2" key="1">
    <citation type="submission" date="2020-03" db="EMBL/GenBank/DDBJ databases">
        <title>A transcriptome and proteome of the tick Rhipicephalus microplus shaped by the genetic composition of its hosts and developmental stage.</title>
        <authorList>
            <person name="Garcia G.R."/>
            <person name="Ribeiro J.M.C."/>
            <person name="Maruyama S.R."/>
            <person name="Gardinasse L.G."/>
            <person name="Nelson K."/>
            <person name="Ferreira B.R."/>
            <person name="Andrade T.G."/>
            <person name="Santos I.K.F.M."/>
        </authorList>
    </citation>
    <scope>NUCLEOTIDE SEQUENCE</scope>
    <source>
        <strain evidence="2">NSGR</strain>
        <tissue evidence="2">Salivary glands</tissue>
    </source>
</reference>
<feature type="chain" id="PRO_5026360797" evidence="1">
    <location>
        <begin position="21"/>
        <end position="128"/>
    </location>
</feature>
<sequence>MKFIPSILFTLFMTVKQSLPISFSYQEVDDYEIKKFLNTTEPIWTFNTTAYRRRLCKVDLMLKMTEEQIIFNRSYFRTRRNVTSTKTVTGKFSEEFEDEMTTGPKGSVVVALEQLFTLTKLTHVEYLW</sequence>
<name>A0A6G5A0C7_RHIMP</name>